<evidence type="ECO:0008006" key="3">
    <source>
        <dbReference type="Google" id="ProtNLM"/>
    </source>
</evidence>
<sequence length="158" mass="18381">MTQESGKLNILALQHEAVLEKVESWMKIITQTEDWVKVVLDDVRAFQGDINRAREESPALCRQECYSRRWREYDGRLDLKFHSYTGYLDLLDQSKADCQRYEQEAIERGAQDAQTRTIVVLHIHEVCRANLKRVGEKLGEISDIMIALRPVIFGESKK</sequence>
<evidence type="ECO:0000313" key="2">
    <source>
        <dbReference type="Proteomes" id="UP001375240"/>
    </source>
</evidence>
<dbReference type="EMBL" id="JAVHNQ010000006">
    <property type="protein sequence ID" value="KAK6344267.1"/>
    <property type="molecule type" value="Genomic_DNA"/>
</dbReference>
<keyword evidence="2" id="KW-1185">Reference proteome</keyword>
<evidence type="ECO:0000313" key="1">
    <source>
        <dbReference type="EMBL" id="KAK6344267.1"/>
    </source>
</evidence>
<accession>A0AAV9UQB4</accession>
<name>A0AAV9UQB4_9PEZI</name>
<proteinExistence type="predicted"/>
<gene>
    <name evidence="1" type="ORF">TWF696_007909</name>
</gene>
<dbReference type="AlphaFoldDB" id="A0AAV9UQB4"/>
<dbReference type="Proteomes" id="UP001375240">
    <property type="component" value="Unassembled WGS sequence"/>
</dbReference>
<organism evidence="1 2">
    <name type="scientific">Orbilia brochopaga</name>
    <dbReference type="NCBI Taxonomy" id="3140254"/>
    <lineage>
        <taxon>Eukaryota</taxon>
        <taxon>Fungi</taxon>
        <taxon>Dikarya</taxon>
        <taxon>Ascomycota</taxon>
        <taxon>Pezizomycotina</taxon>
        <taxon>Orbiliomycetes</taxon>
        <taxon>Orbiliales</taxon>
        <taxon>Orbiliaceae</taxon>
        <taxon>Orbilia</taxon>
    </lineage>
</organism>
<reference evidence="1 2" key="1">
    <citation type="submission" date="2019-10" db="EMBL/GenBank/DDBJ databases">
        <authorList>
            <person name="Palmer J.M."/>
        </authorList>
    </citation>
    <scope>NUCLEOTIDE SEQUENCE [LARGE SCALE GENOMIC DNA]</scope>
    <source>
        <strain evidence="1 2">TWF696</strain>
    </source>
</reference>
<comment type="caution">
    <text evidence="1">The sequence shown here is derived from an EMBL/GenBank/DDBJ whole genome shotgun (WGS) entry which is preliminary data.</text>
</comment>
<protein>
    <recommendedName>
        <fullName evidence="3">DUF5082 domain-containing protein</fullName>
    </recommendedName>
</protein>